<protein>
    <submittedName>
        <fullName evidence="1">Uncharacterized protein</fullName>
    </submittedName>
</protein>
<organism evidence="1 2">
    <name type="scientific">Ixodes persulcatus</name>
    <name type="common">Taiga tick</name>
    <dbReference type="NCBI Taxonomy" id="34615"/>
    <lineage>
        <taxon>Eukaryota</taxon>
        <taxon>Metazoa</taxon>
        <taxon>Ecdysozoa</taxon>
        <taxon>Arthropoda</taxon>
        <taxon>Chelicerata</taxon>
        <taxon>Arachnida</taxon>
        <taxon>Acari</taxon>
        <taxon>Parasitiformes</taxon>
        <taxon>Ixodida</taxon>
        <taxon>Ixodoidea</taxon>
        <taxon>Ixodidae</taxon>
        <taxon>Ixodinae</taxon>
        <taxon>Ixodes</taxon>
    </lineage>
</organism>
<sequence length="180" mass="19426">MRSHGLAHGIVPRNATPLQWRSGPAADKRERVAGLYRAAGRRAHPGIIRSGHPAGLSAARSLEEYATWSGRCADEGSCSVSSDSFRRGVVDSSPRKPVLMSSCCFCCNTRNGSLATGISSILIRGFTILGYVLMLTAPRYETTKLHRQDEKSLISLFTLGCLNPTSHMQRSAPSVALTSH</sequence>
<proteinExistence type="predicted"/>
<keyword evidence="2" id="KW-1185">Reference proteome</keyword>
<gene>
    <name evidence="1" type="ORF">HPB47_023016</name>
</gene>
<reference evidence="1 2" key="1">
    <citation type="journal article" date="2020" name="Cell">
        <title>Large-Scale Comparative Analyses of Tick Genomes Elucidate Their Genetic Diversity and Vector Capacities.</title>
        <authorList>
            <consortium name="Tick Genome and Microbiome Consortium (TIGMIC)"/>
            <person name="Jia N."/>
            <person name="Wang J."/>
            <person name="Shi W."/>
            <person name="Du L."/>
            <person name="Sun Y."/>
            <person name="Zhan W."/>
            <person name="Jiang J.F."/>
            <person name="Wang Q."/>
            <person name="Zhang B."/>
            <person name="Ji P."/>
            <person name="Bell-Sakyi L."/>
            <person name="Cui X.M."/>
            <person name="Yuan T.T."/>
            <person name="Jiang B.G."/>
            <person name="Yang W.F."/>
            <person name="Lam T.T."/>
            <person name="Chang Q.C."/>
            <person name="Ding S.J."/>
            <person name="Wang X.J."/>
            <person name="Zhu J.G."/>
            <person name="Ruan X.D."/>
            <person name="Zhao L."/>
            <person name="Wei J.T."/>
            <person name="Ye R.Z."/>
            <person name="Que T.C."/>
            <person name="Du C.H."/>
            <person name="Zhou Y.H."/>
            <person name="Cheng J.X."/>
            <person name="Dai P.F."/>
            <person name="Guo W.B."/>
            <person name="Han X.H."/>
            <person name="Huang E.J."/>
            <person name="Li L.F."/>
            <person name="Wei W."/>
            <person name="Gao Y.C."/>
            <person name="Liu J.Z."/>
            <person name="Shao H.Z."/>
            <person name="Wang X."/>
            <person name="Wang C.C."/>
            <person name="Yang T.C."/>
            <person name="Huo Q.B."/>
            <person name="Li W."/>
            <person name="Chen H.Y."/>
            <person name="Chen S.E."/>
            <person name="Zhou L.G."/>
            <person name="Ni X.B."/>
            <person name="Tian J.H."/>
            <person name="Sheng Y."/>
            <person name="Liu T."/>
            <person name="Pan Y.S."/>
            <person name="Xia L.Y."/>
            <person name="Li J."/>
            <person name="Zhao F."/>
            <person name="Cao W.C."/>
        </authorList>
    </citation>
    <scope>NUCLEOTIDE SEQUENCE [LARGE SCALE GENOMIC DNA]</scope>
    <source>
        <strain evidence="1">Iper-2018</strain>
    </source>
</reference>
<evidence type="ECO:0000313" key="1">
    <source>
        <dbReference type="EMBL" id="KAG0430089.1"/>
    </source>
</evidence>
<name>A0AC60QAE8_IXOPE</name>
<accession>A0AC60QAE8</accession>
<evidence type="ECO:0000313" key="2">
    <source>
        <dbReference type="Proteomes" id="UP000805193"/>
    </source>
</evidence>
<comment type="caution">
    <text evidence="1">The sequence shown here is derived from an EMBL/GenBank/DDBJ whole genome shotgun (WGS) entry which is preliminary data.</text>
</comment>
<dbReference type="Proteomes" id="UP000805193">
    <property type="component" value="Unassembled WGS sequence"/>
</dbReference>
<dbReference type="EMBL" id="JABSTQ010009355">
    <property type="protein sequence ID" value="KAG0430089.1"/>
    <property type="molecule type" value="Genomic_DNA"/>
</dbReference>